<dbReference type="Pfam" id="PF26109">
    <property type="entry name" value="WHD_BrxR"/>
    <property type="match status" value="1"/>
</dbReference>
<dbReference type="STRING" id="1280947.HY30_17960"/>
<protein>
    <recommendedName>
        <fullName evidence="6">WYL domain-containing protein</fullName>
    </recommendedName>
</protein>
<organism evidence="4 5">
    <name type="scientific">Hyphomonas chukchiensis</name>
    <dbReference type="NCBI Taxonomy" id="1280947"/>
    <lineage>
        <taxon>Bacteria</taxon>
        <taxon>Pseudomonadati</taxon>
        <taxon>Pseudomonadota</taxon>
        <taxon>Alphaproteobacteria</taxon>
        <taxon>Hyphomonadales</taxon>
        <taxon>Hyphomonadaceae</taxon>
        <taxon>Hyphomonas</taxon>
    </lineage>
</organism>
<sequence length="264" mass="30428">MTLDNLKHAQRQRLVFLDRCFTWRGVARRRDLTERFGISTAQAANDFRTYLSLITQNAPEYDGHLKAYVASPNHQPIAASSMLDVFGVLDIASGDELPAALPRAKRWLDPRVATALYDAISNQRKLRIAYTSMSSGETAPQWVAPTRFTFDGESIHFRAFSYKRGEYRNFHPARIEPEDNFETDEIEMPLQFDREWNTKSVIWLRPSANLTTAQAAVVRREFGFSGDLLRIEIRQALEFFFDHRWGLTEPGARLERVKTETIIL</sequence>
<dbReference type="PATRIC" id="fig|1280947.3.peg.2444"/>
<dbReference type="Pfam" id="PF26107">
    <property type="entry name" value="BrxR_CTD"/>
    <property type="match status" value="1"/>
</dbReference>
<dbReference type="PROSITE" id="PS52050">
    <property type="entry name" value="WYL"/>
    <property type="match status" value="1"/>
</dbReference>
<dbReference type="Proteomes" id="UP000027190">
    <property type="component" value="Unassembled WGS sequence"/>
</dbReference>
<gene>
    <name evidence="4" type="ORF">HY30_17960</name>
</gene>
<feature type="domain" description="WYL" evidence="1">
    <location>
        <begin position="113"/>
        <end position="176"/>
    </location>
</feature>
<dbReference type="eggNOG" id="COG2378">
    <property type="taxonomic scope" value="Bacteria"/>
</dbReference>
<dbReference type="RefSeq" id="WP_034740789.1">
    <property type="nucleotide sequence ID" value="NZ_AWFG01000036.1"/>
</dbReference>
<evidence type="ECO:0000313" key="5">
    <source>
        <dbReference type="Proteomes" id="UP000027190"/>
    </source>
</evidence>
<evidence type="ECO:0000313" key="4">
    <source>
        <dbReference type="EMBL" id="KCZ56916.1"/>
    </source>
</evidence>
<dbReference type="InterPro" id="IPR059019">
    <property type="entry name" value="WHD_CapW"/>
</dbReference>
<dbReference type="InterPro" id="IPR059020">
    <property type="entry name" value="CapW_CTD"/>
</dbReference>
<feature type="domain" description="DNA-binding transcriptional repressor CapW winged helix-turn-helix" evidence="3">
    <location>
        <begin position="10"/>
        <end position="81"/>
    </location>
</feature>
<evidence type="ECO:0000259" key="2">
    <source>
        <dbReference type="Pfam" id="PF26107"/>
    </source>
</evidence>
<dbReference type="EMBL" id="AWFG01000036">
    <property type="protein sequence ID" value="KCZ56916.1"/>
    <property type="molecule type" value="Genomic_DNA"/>
</dbReference>
<dbReference type="Pfam" id="PF13280">
    <property type="entry name" value="WYL"/>
    <property type="match status" value="1"/>
</dbReference>
<dbReference type="AlphaFoldDB" id="A0A062U968"/>
<dbReference type="OrthoDB" id="6400324at2"/>
<name>A0A062U968_9PROT</name>
<evidence type="ECO:0008006" key="6">
    <source>
        <dbReference type="Google" id="ProtNLM"/>
    </source>
</evidence>
<evidence type="ECO:0000259" key="3">
    <source>
        <dbReference type="Pfam" id="PF26109"/>
    </source>
</evidence>
<keyword evidence="5" id="KW-1185">Reference proteome</keyword>
<proteinExistence type="predicted"/>
<feature type="domain" description="DNA-binding transcriptional repressor CapW C-terminal dimerisation" evidence="2">
    <location>
        <begin position="202"/>
        <end position="256"/>
    </location>
</feature>
<dbReference type="InterPro" id="IPR026881">
    <property type="entry name" value="WYL_dom"/>
</dbReference>
<comment type="caution">
    <text evidence="4">The sequence shown here is derived from an EMBL/GenBank/DDBJ whole genome shotgun (WGS) entry which is preliminary data.</text>
</comment>
<evidence type="ECO:0000259" key="1">
    <source>
        <dbReference type="Pfam" id="PF13280"/>
    </source>
</evidence>
<reference evidence="4 5" key="1">
    <citation type="journal article" date="2014" name="Antonie Van Leeuwenhoek">
        <title>Hyphomonas beringensis sp. nov. and Hyphomonas chukchiensis sp. nov., isolated from surface seawater of the Bering Sea and Chukchi Sea.</title>
        <authorList>
            <person name="Li C."/>
            <person name="Lai Q."/>
            <person name="Li G."/>
            <person name="Dong C."/>
            <person name="Wang J."/>
            <person name="Liao Y."/>
            <person name="Shao Z."/>
        </authorList>
    </citation>
    <scope>NUCLEOTIDE SEQUENCE [LARGE SCALE GENOMIC DNA]</scope>
    <source>
        <strain evidence="4 5">BH-BN04-4</strain>
    </source>
</reference>
<accession>A0A062U968</accession>